<accession>A0A0B7C0L4</accession>
<proteinExistence type="predicted"/>
<reference evidence="1" key="1">
    <citation type="submission" date="2014-12" db="EMBL/GenBank/DDBJ databases">
        <title>Insight into the proteome of Arion vulgaris.</title>
        <authorList>
            <person name="Aradska J."/>
            <person name="Bulat T."/>
            <person name="Smidak R."/>
            <person name="Sarate P."/>
            <person name="Gangsoo J."/>
            <person name="Sialana F."/>
            <person name="Bilban M."/>
            <person name="Lubec G."/>
        </authorList>
    </citation>
    <scope>NUCLEOTIDE SEQUENCE</scope>
    <source>
        <tissue evidence="1">Skin</tissue>
    </source>
</reference>
<organism evidence="1">
    <name type="scientific">Arion vulgaris</name>
    <dbReference type="NCBI Taxonomy" id="1028688"/>
    <lineage>
        <taxon>Eukaryota</taxon>
        <taxon>Metazoa</taxon>
        <taxon>Spiralia</taxon>
        <taxon>Lophotrochozoa</taxon>
        <taxon>Mollusca</taxon>
        <taxon>Gastropoda</taxon>
        <taxon>Heterobranchia</taxon>
        <taxon>Euthyneura</taxon>
        <taxon>Panpulmonata</taxon>
        <taxon>Eupulmonata</taxon>
        <taxon>Stylommatophora</taxon>
        <taxon>Helicina</taxon>
        <taxon>Arionoidea</taxon>
        <taxon>Arionidae</taxon>
        <taxon>Arion</taxon>
    </lineage>
</organism>
<feature type="non-terminal residue" evidence="1">
    <location>
        <position position="1"/>
    </location>
</feature>
<protein>
    <submittedName>
        <fullName evidence="1">Uncharacterized protein</fullName>
    </submittedName>
</protein>
<sequence length="53" mass="5961">TRWAGGRPSCIKKQHCAKVVNLSKRNLKLNIMARETSSNLEVVPVTHLSNDQM</sequence>
<gene>
    <name evidence="1" type="primary">ORF220130</name>
</gene>
<evidence type="ECO:0000313" key="1">
    <source>
        <dbReference type="EMBL" id="CEK98984.1"/>
    </source>
</evidence>
<dbReference type="AlphaFoldDB" id="A0A0B7C0L4"/>
<dbReference type="EMBL" id="HACG01052113">
    <property type="protein sequence ID" value="CEK98984.1"/>
    <property type="molecule type" value="Transcribed_RNA"/>
</dbReference>
<name>A0A0B7C0L4_9EUPU</name>